<keyword evidence="10" id="KW-0456">Lyase</keyword>
<dbReference type="Pfam" id="PF00361">
    <property type="entry name" value="Proton_antipo_M"/>
    <property type="match status" value="1"/>
</dbReference>
<dbReference type="InterPro" id="IPR050586">
    <property type="entry name" value="CPA3_Na-H_Antiporter_D"/>
</dbReference>
<dbReference type="InterPro" id="IPR001750">
    <property type="entry name" value="ND/Mrp_TM"/>
</dbReference>
<keyword evidence="11" id="KW-1185">Reference proteome</keyword>
<dbReference type="OrthoDB" id="9807568at2"/>
<feature type="transmembrane region" description="Helical" evidence="8">
    <location>
        <begin position="268"/>
        <end position="290"/>
    </location>
</feature>
<evidence type="ECO:0000256" key="4">
    <source>
        <dbReference type="ARBA" id="ARBA00022692"/>
    </source>
</evidence>
<evidence type="ECO:0000256" key="7">
    <source>
        <dbReference type="RuleBase" id="RU000320"/>
    </source>
</evidence>
<dbReference type="AlphaFoldDB" id="A0A0L0WEU9"/>
<feature type="transmembrane region" description="Helical" evidence="8">
    <location>
        <begin position="110"/>
        <end position="127"/>
    </location>
</feature>
<feature type="transmembrane region" description="Helical" evidence="8">
    <location>
        <begin position="331"/>
        <end position="355"/>
    </location>
</feature>
<dbReference type="GO" id="GO:0016829">
    <property type="term" value="F:lyase activity"/>
    <property type="evidence" value="ECO:0007669"/>
    <property type="project" value="UniProtKB-KW"/>
</dbReference>
<keyword evidence="3" id="KW-1003">Cell membrane</keyword>
<feature type="transmembrane region" description="Helical" evidence="8">
    <location>
        <begin position="459"/>
        <end position="476"/>
    </location>
</feature>
<evidence type="ECO:0000313" key="10">
    <source>
        <dbReference type="EMBL" id="KNF10008.1"/>
    </source>
</evidence>
<dbReference type="RefSeq" id="WP_050353739.1">
    <property type="nucleotide sequence ID" value="NZ_LGSS01000001.1"/>
</dbReference>
<feature type="transmembrane region" description="Helical" evidence="8">
    <location>
        <begin position="375"/>
        <end position="394"/>
    </location>
</feature>
<dbReference type="STRING" id="1503.CLPU_1c01730"/>
<evidence type="ECO:0000256" key="2">
    <source>
        <dbReference type="ARBA" id="ARBA00005346"/>
    </source>
</evidence>
<comment type="caution">
    <text evidence="10">The sequence shown here is derived from an EMBL/GenBank/DDBJ whole genome shotgun (WGS) entry which is preliminary data.</text>
</comment>
<dbReference type="PANTHER" id="PTHR42703:SF1">
    <property type="entry name" value="NA(+)_H(+) ANTIPORTER SUBUNIT D1"/>
    <property type="match status" value="1"/>
</dbReference>
<feature type="transmembrane region" description="Helical" evidence="8">
    <location>
        <begin position="297"/>
        <end position="319"/>
    </location>
</feature>
<feature type="domain" description="NADH:quinone oxidoreductase/Mrp antiporter transmembrane" evidence="9">
    <location>
        <begin position="127"/>
        <end position="422"/>
    </location>
</feature>
<keyword evidence="5 8" id="KW-1133">Transmembrane helix</keyword>
<reference evidence="11" key="1">
    <citation type="submission" date="2015-07" db="EMBL/GenBank/DDBJ databases">
        <title>Draft genome sequence of the purine-degrading Gottschalkia purinilyticum DSM 1384 (formerly Clostridium purinilyticum).</title>
        <authorList>
            <person name="Poehlein A."/>
            <person name="Schiel-Bengelsdorf B."/>
            <person name="Bengelsdorf F.R."/>
            <person name="Daniel R."/>
            <person name="Duerre P."/>
        </authorList>
    </citation>
    <scope>NUCLEOTIDE SEQUENCE [LARGE SCALE GENOMIC DNA]</scope>
    <source>
        <strain evidence="11">DSM 1384</strain>
    </source>
</reference>
<sequence>MVYKILLISIILIPIFGTIVGLLLGRKNEKYRNIFNILTCGIELLIVSALYKPVFSGGIEFVYPNIMATGLYLKLDPLRYIFVWMTIFAWFLTLIYSTQYLIKYKNRNRYYSFFMLTLSSTLGVFLSENILNLFTFFELMSFTSYALIIHDEEEYSHGAGRAYIIMAVTGSLILLMGLLLLFDYTGSLNISELGYKLRSLGGIKYLISWLIIFGFGVKSAMFPLHSWLPKAHPAAPTPASAVLSGILIKTGIFGILITVGELMEGDVLFSAIIGVLGLVNMVLGGFLAMFQTNVKKILAYSSMSQSGYLIFAIGLMGILNEEGGVAIQGTLYHAVSHAMFKVLLFLSIGIIYMVLHELDINKIRGFGKHKKTLKIVFLIGLLSSIGFPGFNGFVSKTLIHDALSKAHIMYNSSLFSVIEVLFTLSSSFTVAYMLKIFVTVFLEKNEHFTGQYKKYIKKRAIIPLIILGVFCIYTGLNPKFLINIINPSLDILNVTGVYVYSKIYTFKNINSSITSIFIGILIYTLFIKKYLRKEEDGKLIYKNPTLNWFKIDENIYIPIFLFVYRTSLKIFKYIDKCMVTVFRNIRKEYFREK</sequence>
<comment type="subcellular location">
    <subcellularLocation>
        <location evidence="1">Cell membrane</location>
        <topology evidence="1">Multi-pass membrane protein</topology>
    </subcellularLocation>
    <subcellularLocation>
        <location evidence="7">Membrane</location>
        <topology evidence="7">Multi-pass membrane protein</topology>
    </subcellularLocation>
</comment>
<dbReference type="PATRIC" id="fig|1503.3.peg.1043"/>
<dbReference type="PANTHER" id="PTHR42703">
    <property type="entry name" value="NADH DEHYDROGENASE"/>
    <property type="match status" value="1"/>
</dbReference>
<proteinExistence type="inferred from homology"/>
<feature type="transmembrane region" description="Helical" evidence="8">
    <location>
        <begin position="414"/>
        <end position="438"/>
    </location>
</feature>
<dbReference type="Proteomes" id="UP000037267">
    <property type="component" value="Unassembled WGS sequence"/>
</dbReference>
<feature type="transmembrane region" description="Helical" evidence="8">
    <location>
        <begin position="509"/>
        <end position="527"/>
    </location>
</feature>
<organism evidence="10 11">
    <name type="scientific">Gottschalkia purinilytica</name>
    <name type="common">Clostridium purinilyticum</name>
    <dbReference type="NCBI Taxonomy" id="1503"/>
    <lineage>
        <taxon>Bacteria</taxon>
        <taxon>Bacillati</taxon>
        <taxon>Bacillota</taxon>
        <taxon>Tissierellia</taxon>
        <taxon>Tissierellales</taxon>
        <taxon>Gottschalkiaceae</taxon>
        <taxon>Gottschalkia</taxon>
    </lineage>
</organism>
<dbReference type="GO" id="GO:0005886">
    <property type="term" value="C:plasma membrane"/>
    <property type="evidence" value="ECO:0007669"/>
    <property type="project" value="UniProtKB-SubCell"/>
</dbReference>
<accession>A0A0L0WEU9</accession>
<evidence type="ECO:0000256" key="8">
    <source>
        <dbReference type="SAM" id="Phobius"/>
    </source>
</evidence>
<protein>
    <submittedName>
        <fullName evidence="10">Formate hydrogenlyase subunit 3/multisubunit Na+/H+ antiporter, MnhD subunit</fullName>
    </submittedName>
</protein>
<evidence type="ECO:0000256" key="1">
    <source>
        <dbReference type="ARBA" id="ARBA00004651"/>
    </source>
</evidence>
<evidence type="ECO:0000256" key="6">
    <source>
        <dbReference type="ARBA" id="ARBA00023136"/>
    </source>
</evidence>
<dbReference type="EMBL" id="LGSS01000001">
    <property type="protein sequence ID" value="KNF10008.1"/>
    <property type="molecule type" value="Genomic_DNA"/>
</dbReference>
<gene>
    <name evidence="10" type="ORF">CLPU_1c01730</name>
</gene>
<feature type="transmembrane region" description="Helical" evidence="8">
    <location>
        <begin position="80"/>
        <end position="98"/>
    </location>
</feature>
<name>A0A0L0WEU9_GOTPU</name>
<evidence type="ECO:0000256" key="5">
    <source>
        <dbReference type="ARBA" id="ARBA00022989"/>
    </source>
</evidence>
<feature type="transmembrane region" description="Helical" evidence="8">
    <location>
        <begin position="202"/>
        <end position="221"/>
    </location>
</feature>
<feature type="transmembrane region" description="Helical" evidence="8">
    <location>
        <begin position="34"/>
        <end position="51"/>
    </location>
</feature>
<keyword evidence="6 8" id="KW-0472">Membrane</keyword>
<feature type="transmembrane region" description="Helical" evidence="8">
    <location>
        <begin position="133"/>
        <end position="150"/>
    </location>
</feature>
<feature type="transmembrane region" description="Helical" evidence="8">
    <location>
        <begin position="162"/>
        <end position="182"/>
    </location>
</feature>
<evidence type="ECO:0000313" key="11">
    <source>
        <dbReference type="Proteomes" id="UP000037267"/>
    </source>
</evidence>
<evidence type="ECO:0000259" key="9">
    <source>
        <dbReference type="Pfam" id="PF00361"/>
    </source>
</evidence>
<evidence type="ECO:0000256" key="3">
    <source>
        <dbReference type="ARBA" id="ARBA00022475"/>
    </source>
</evidence>
<comment type="similarity">
    <text evidence="2">Belongs to the CPA3 antiporters (TC 2.A.63) subunit D family.</text>
</comment>
<dbReference type="PRINTS" id="PR01434">
    <property type="entry name" value="NADHDHGNASE5"/>
</dbReference>
<feature type="transmembrane region" description="Helical" evidence="8">
    <location>
        <begin position="241"/>
        <end position="262"/>
    </location>
</feature>
<keyword evidence="4 7" id="KW-0812">Transmembrane</keyword>
<feature type="transmembrane region" description="Helical" evidence="8">
    <location>
        <begin position="6"/>
        <end position="25"/>
    </location>
</feature>